<feature type="region of interest" description="Disordered" evidence="4">
    <location>
        <begin position="1"/>
        <end position="66"/>
    </location>
</feature>
<dbReference type="Proteomes" id="UP001141806">
    <property type="component" value="Unassembled WGS sequence"/>
</dbReference>
<gene>
    <name evidence="5" type="ORF">NE237_023724</name>
</gene>
<keyword evidence="6" id="KW-1185">Reference proteome</keyword>
<keyword evidence="2" id="KW-0677">Repeat</keyword>
<sequence>MGKIPPSFRTSLAHTGLVKNPLSPLPQQSPSPTPPTHKPHYVPSKKTPSKKKQPKTDRNPDLDSNSMVFKSASLSDAKKTFNSIILSTSPVQQLDTRFHNALFQSFSQISNPQDSLSFLHHMTKTQPSFIPNRSTYHILLAHSCKTPSDPDLPSLRKTLDLMDQNGFPPDQSSVDIIVRSLCSVGREDHAVELIKELSLKNSPPDSFTYNFLIRHLSKIRVLSTVYGLIEDLQNSVNLKPDLVTYTILIDSVCRSKNLREATRLLGVLHESGFKPDCFLYNTIMKGYCILDSGNEVMGVYKKMMEDGVEPDLVTYNTLIYGLSKGGRVNEARKFLGIMAEMGHFPDAITYTSLMNGMCRKGDALGALQLLEEMEQKGCNPNSCTYNTLLHGLGKSRFLDKGWELYEMMKLSGMKLETASYATFVRSLCRADRIAEAYGVFDYAVESKSLTDAAAYSALESSLKLLKKIKGQLSTTEHVI</sequence>
<comment type="similarity">
    <text evidence="1">Belongs to the PPR family. P subfamily.</text>
</comment>
<proteinExistence type="inferred from homology"/>
<dbReference type="AlphaFoldDB" id="A0A9Q0K6C3"/>
<feature type="compositionally biased region" description="Pro residues" evidence="4">
    <location>
        <begin position="23"/>
        <end position="36"/>
    </location>
</feature>
<evidence type="ECO:0000256" key="3">
    <source>
        <dbReference type="PROSITE-ProRule" id="PRU00708"/>
    </source>
</evidence>
<evidence type="ECO:0000256" key="2">
    <source>
        <dbReference type="ARBA" id="ARBA00022737"/>
    </source>
</evidence>
<dbReference type="InterPro" id="IPR002885">
    <property type="entry name" value="PPR_rpt"/>
</dbReference>
<evidence type="ECO:0000256" key="1">
    <source>
        <dbReference type="ARBA" id="ARBA00007626"/>
    </source>
</evidence>
<dbReference type="OrthoDB" id="185373at2759"/>
<feature type="repeat" description="PPR" evidence="3">
    <location>
        <begin position="381"/>
        <end position="415"/>
    </location>
</feature>
<name>A0A9Q0K6C3_9MAGN</name>
<evidence type="ECO:0008006" key="7">
    <source>
        <dbReference type="Google" id="ProtNLM"/>
    </source>
</evidence>
<reference evidence="5" key="1">
    <citation type="journal article" date="2023" name="Plant J.">
        <title>The genome of the king protea, Protea cynaroides.</title>
        <authorList>
            <person name="Chang J."/>
            <person name="Duong T.A."/>
            <person name="Schoeman C."/>
            <person name="Ma X."/>
            <person name="Roodt D."/>
            <person name="Barker N."/>
            <person name="Li Z."/>
            <person name="Van de Peer Y."/>
            <person name="Mizrachi E."/>
        </authorList>
    </citation>
    <scope>NUCLEOTIDE SEQUENCE</scope>
    <source>
        <tissue evidence="5">Young leaves</tissue>
    </source>
</reference>
<evidence type="ECO:0000313" key="6">
    <source>
        <dbReference type="Proteomes" id="UP001141806"/>
    </source>
</evidence>
<protein>
    <recommendedName>
        <fullName evidence="7">Pentatricopeptide repeat-containing protein</fullName>
    </recommendedName>
</protein>
<evidence type="ECO:0000313" key="5">
    <source>
        <dbReference type="EMBL" id="KAJ4963785.1"/>
    </source>
</evidence>
<feature type="repeat" description="PPR" evidence="3">
    <location>
        <begin position="241"/>
        <end position="275"/>
    </location>
</feature>
<dbReference type="Pfam" id="PF13041">
    <property type="entry name" value="PPR_2"/>
    <property type="match status" value="2"/>
</dbReference>
<dbReference type="Pfam" id="PF12854">
    <property type="entry name" value="PPR_1"/>
    <property type="match status" value="1"/>
</dbReference>
<accession>A0A9Q0K6C3</accession>
<dbReference type="EMBL" id="JAMYWD010000008">
    <property type="protein sequence ID" value="KAJ4963785.1"/>
    <property type="molecule type" value="Genomic_DNA"/>
</dbReference>
<evidence type="ECO:0000256" key="4">
    <source>
        <dbReference type="SAM" id="MobiDB-lite"/>
    </source>
</evidence>
<dbReference type="Gene3D" id="1.25.40.10">
    <property type="entry name" value="Tetratricopeptide repeat domain"/>
    <property type="match status" value="3"/>
</dbReference>
<dbReference type="InterPro" id="IPR011990">
    <property type="entry name" value="TPR-like_helical_dom_sf"/>
</dbReference>
<feature type="repeat" description="PPR" evidence="3">
    <location>
        <begin position="276"/>
        <end position="310"/>
    </location>
</feature>
<organism evidence="5 6">
    <name type="scientific">Protea cynaroides</name>
    <dbReference type="NCBI Taxonomy" id="273540"/>
    <lineage>
        <taxon>Eukaryota</taxon>
        <taxon>Viridiplantae</taxon>
        <taxon>Streptophyta</taxon>
        <taxon>Embryophyta</taxon>
        <taxon>Tracheophyta</taxon>
        <taxon>Spermatophyta</taxon>
        <taxon>Magnoliopsida</taxon>
        <taxon>Proteales</taxon>
        <taxon>Proteaceae</taxon>
        <taxon>Protea</taxon>
    </lineage>
</organism>
<dbReference type="NCBIfam" id="TIGR00756">
    <property type="entry name" value="PPR"/>
    <property type="match status" value="5"/>
</dbReference>
<dbReference type="PANTHER" id="PTHR47941">
    <property type="entry name" value="PENTATRICOPEPTIDE REPEAT-CONTAINING PROTEIN 3, MITOCHONDRIAL"/>
    <property type="match status" value="1"/>
</dbReference>
<feature type="repeat" description="PPR" evidence="3">
    <location>
        <begin position="346"/>
        <end position="380"/>
    </location>
</feature>
<dbReference type="PROSITE" id="PS51375">
    <property type="entry name" value="PPR"/>
    <property type="match status" value="5"/>
</dbReference>
<feature type="repeat" description="PPR" evidence="3">
    <location>
        <begin position="311"/>
        <end position="345"/>
    </location>
</feature>
<comment type="caution">
    <text evidence="5">The sequence shown here is derived from an EMBL/GenBank/DDBJ whole genome shotgun (WGS) entry which is preliminary data.</text>
</comment>